<reference evidence="2" key="1">
    <citation type="submission" date="2020-02" db="EMBL/GenBank/DDBJ databases">
        <authorList>
            <person name="Meier V. D."/>
        </authorList>
    </citation>
    <scope>NUCLEOTIDE SEQUENCE</scope>
    <source>
        <strain evidence="2">AVDCRST_MAG13</strain>
    </source>
</reference>
<feature type="non-terminal residue" evidence="2">
    <location>
        <position position="431"/>
    </location>
</feature>
<sequence length="431" mass="47069">GRVGWAGSHDHRVRAGRVGDRCRRQSLPGRDERAVVRERGVRARRARRGGRGAAQAARVLPAHAVPPAGDRAGRAPQRPAGRRPDGAVLQLGVGSQRGGVQARPPVPRPARGPRALQDHRPLPRLPRLHDGGPVGDGPGPAPLQVRAARAGLPARPPAGHLPQAGRGVRGGLRPADGPRARAGHPLRAAGDGRRGDHGAAHHGRRDHRPAGLLPAGGRGGLRAPRGPAHRGRGHLRLRAHGPLVRPRALRRPAGHRDDGQGHHERLPAARGHGRLEHAPGRLRPRRQPRPPAPHQHLRRPSRRLRGGAREPRPHGARGPGRALRPARRHAAGEAPRGPRRPPRRRQHPRPRPARRRGDRRGPRHEGARRRAGHEDRRRVQGPRPDRRAQRRDGRRPGQRAGPLPTPEPHGRRLGLHRGQPGRRDRRGERGM</sequence>
<gene>
    <name evidence="2" type="ORF">AVDCRST_MAG13-774</name>
</gene>
<feature type="compositionally biased region" description="Basic and acidic residues" evidence="1">
    <location>
        <begin position="17"/>
        <end position="41"/>
    </location>
</feature>
<evidence type="ECO:0000313" key="2">
    <source>
        <dbReference type="EMBL" id="CAA9475373.1"/>
    </source>
</evidence>
<feature type="compositionally biased region" description="Basic and acidic residues" evidence="1">
    <location>
        <begin position="421"/>
        <end position="431"/>
    </location>
</feature>
<proteinExistence type="predicted"/>
<name>A0A6J4RNG5_9ACTN</name>
<feature type="compositionally biased region" description="Low complexity" evidence="1">
    <location>
        <begin position="66"/>
        <end position="79"/>
    </location>
</feature>
<feature type="compositionally biased region" description="Basic residues" evidence="1">
    <location>
        <begin position="227"/>
        <end position="239"/>
    </location>
</feature>
<dbReference type="GO" id="GO:0008483">
    <property type="term" value="F:transaminase activity"/>
    <property type="evidence" value="ECO:0007669"/>
    <property type="project" value="UniProtKB-KW"/>
</dbReference>
<feature type="compositionally biased region" description="Basic and acidic residues" evidence="1">
    <location>
        <begin position="372"/>
        <end position="395"/>
    </location>
</feature>
<feature type="region of interest" description="Disordered" evidence="1">
    <location>
        <begin position="16"/>
        <end position="431"/>
    </location>
</feature>
<accession>A0A6J4RNG5</accession>
<dbReference type="EMBL" id="CADCVO010000114">
    <property type="protein sequence ID" value="CAA9475373.1"/>
    <property type="molecule type" value="Genomic_DNA"/>
</dbReference>
<dbReference type="AlphaFoldDB" id="A0A6J4RNG5"/>
<feature type="compositionally biased region" description="Basic and acidic residues" evidence="1">
    <location>
        <begin position="254"/>
        <end position="279"/>
    </location>
</feature>
<protein>
    <submittedName>
        <fullName evidence="2">Probable aminotransferase YhxA (B. subtilis)</fullName>
    </submittedName>
</protein>
<feature type="compositionally biased region" description="Basic residues" evidence="1">
    <location>
        <begin position="295"/>
        <end position="306"/>
    </location>
</feature>
<keyword evidence="2" id="KW-0032">Aminotransferase</keyword>
<evidence type="ECO:0000256" key="1">
    <source>
        <dbReference type="SAM" id="MobiDB-lite"/>
    </source>
</evidence>
<feature type="compositionally biased region" description="Basic residues" evidence="1">
    <location>
        <begin position="411"/>
        <end position="420"/>
    </location>
</feature>
<feature type="compositionally biased region" description="Basic residues" evidence="1">
    <location>
        <begin position="337"/>
        <end position="358"/>
    </location>
</feature>
<organism evidence="2">
    <name type="scientific">uncultured Solirubrobacteraceae bacterium</name>
    <dbReference type="NCBI Taxonomy" id="1162706"/>
    <lineage>
        <taxon>Bacteria</taxon>
        <taxon>Bacillati</taxon>
        <taxon>Actinomycetota</taxon>
        <taxon>Thermoleophilia</taxon>
        <taxon>Solirubrobacterales</taxon>
        <taxon>Solirubrobacteraceae</taxon>
        <taxon>environmental samples</taxon>
    </lineage>
</organism>
<feature type="compositionally biased region" description="Low complexity" evidence="1">
    <location>
        <begin position="146"/>
        <end position="162"/>
    </location>
</feature>
<keyword evidence="2" id="KW-0808">Transferase</keyword>
<feature type="compositionally biased region" description="Basic and acidic residues" evidence="1">
    <location>
        <begin position="190"/>
        <end position="199"/>
    </location>
</feature>
<feature type="non-terminal residue" evidence="2">
    <location>
        <position position="1"/>
    </location>
</feature>